<keyword evidence="2" id="KW-1185">Reference proteome</keyword>
<protein>
    <submittedName>
        <fullName evidence="1">Uncharacterized protein</fullName>
    </submittedName>
</protein>
<dbReference type="AlphaFoldDB" id="A0A8X6PYB1"/>
<reference evidence="1" key="1">
    <citation type="submission" date="2020-08" db="EMBL/GenBank/DDBJ databases">
        <title>Multicomponent nature underlies the extraordinary mechanical properties of spider dragline silk.</title>
        <authorList>
            <person name="Kono N."/>
            <person name="Nakamura H."/>
            <person name="Mori M."/>
            <person name="Yoshida Y."/>
            <person name="Ohtoshi R."/>
            <person name="Malay A.D."/>
            <person name="Moran D.A.P."/>
            <person name="Tomita M."/>
            <person name="Numata K."/>
            <person name="Arakawa K."/>
        </authorList>
    </citation>
    <scope>NUCLEOTIDE SEQUENCE</scope>
</reference>
<gene>
    <name evidence="1" type="ORF">NPIL_484381</name>
</gene>
<sequence length="86" mass="9754">MESRGPRGTGRMKITSRPEEHYQVNVYNLPADESLLAYVQKYGSGADTAAGYEYRRLEDVLPLVAQKVTEMYVSQQALRGSKRKEN</sequence>
<dbReference type="EMBL" id="BMAW01026082">
    <property type="protein sequence ID" value="GFT95448.1"/>
    <property type="molecule type" value="Genomic_DNA"/>
</dbReference>
<name>A0A8X6PYB1_NEPPI</name>
<dbReference type="Proteomes" id="UP000887013">
    <property type="component" value="Unassembled WGS sequence"/>
</dbReference>
<evidence type="ECO:0000313" key="1">
    <source>
        <dbReference type="EMBL" id="GFT95448.1"/>
    </source>
</evidence>
<organism evidence="1 2">
    <name type="scientific">Nephila pilipes</name>
    <name type="common">Giant wood spider</name>
    <name type="synonym">Nephila maculata</name>
    <dbReference type="NCBI Taxonomy" id="299642"/>
    <lineage>
        <taxon>Eukaryota</taxon>
        <taxon>Metazoa</taxon>
        <taxon>Ecdysozoa</taxon>
        <taxon>Arthropoda</taxon>
        <taxon>Chelicerata</taxon>
        <taxon>Arachnida</taxon>
        <taxon>Araneae</taxon>
        <taxon>Araneomorphae</taxon>
        <taxon>Entelegynae</taxon>
        <taxon>Araneoidea</taxon>
        <taxon>Nephilidae</taxon>
        <taxon>Nephila</taxon>
    </lineage>
</organism>
<evidence type="ECO:0000313" key="2">
    <source>
        <dbReference type="Proteomes" id="UP000887013"/>
    </source>
</evidence>
<comment type="caution">
    <text evidence="1">The sequence shown here is derived from an EMBL/GenBank/DDBJ whole genome shotgun (WGS) entry which is preliminary data.</text>
</comment>
<proteinExistence type="predicted"/>
<accession>A0A8X6PYB1</accession>